<feature type="transmembrane region" description="Helical" evidence="1">
    <location>
        <begin position="106"/>
        <end position="127"/>
    </location>
</feature>
<gene>
    <name evidence="2" type="ORF">ACFQWB_07795</name>
</gene>
<feature type="transmembrane region" description="Helical" evidence="1">
    <location>
        <begin position="7"/>
        <end position="28"/>
    </location>
</feature>
<dbReference type="EMBL" id="JBHTGQ010000018">
    <property type="protein sequence ID" value="MFC7749840.1"/>
    <property type="molecule type" value="Genomic_DNA"/>
</dbReference>
<dbReference type="Proteomes" id="UP001596528">
    <property type="component" value="Unassembled WGS sequence"/>
</dbReference>
<evidence type="ECO:0000313" key="3">
    <source>
        <dbReference type="Proteomes" id="UP001596528"/>
    </source>
</evidence>
<reference evidence="3" key="1">
    <citation type="journal article" date="2019" name="Int. J. Syst. Evol. Microbiol.">
        <title>The Global Catalogue of Microorganisms (GCM) 10K type strain sequencing project: providing services to taxonomists for standard genome sequencing and annotation.</title>
        <authorList>
            <consortium name="The Broad Institute Genomics Platform"/>
            <consortium name="The Broad Institute Genome Sequencing Center for Infectious Disease"/>
            <person name="Wu L."/>
            <person name="Ma J."/>
        </authorList>
    </citation>
    <scope>NUCLEOTIDE SEQUENCE [LARGE SCALE GENOMIC DNA]</scope>
    <source>
        <strain evidence="3">JCM 18657</strain>
    </source>
</reference>
<name>A0ABW2V4U5_9BACL</name>
<keyword evidence="1" id="KW-1133">Transmembrane helix</keyword>
<feature type="transmembrane region" description="Helical" evidence="1">
    <location>
        <begin position="188"/>
        <end position="210"/>
    </location>
</feature>
<dbReference type="PROSITE" id="PS51257">
    <property type="entry name" value="PROKAR_LIPOPROTEIN"/>
    <property type="match status" value="1"/>
</dbReference>
<proteinExistence type="predicted"/>
<keyword evidence="1" id="KW-0472">Membrane</keyword>
<dbReference type="RefSeq" id="WP_138788139.1">
    <property type="nucleotide sequence ID" value="NZ_JBHTGQ010000018.1"/>
</dbReference>
<dbReference type="Pfam" id="PF07099">
    <property type="entry name" value="DUF1361"/>
    <property type="match status" value="1"/>
</dbReference>
<keyword evidence="3" id="KW-1185">Reference proteome</keyword>
<evidence type="ECO:0000313" key="2">
    <source>
        <dbReference type="EMBL" id="MFC7749840.1"/>
    </source>
</evidence>
<organism evidence="2 3">
    <name type="scientific">Paenibacillus thermoaerophilus</name>
    <dbReference type="NCBI Taxonomy" id="1215385"/>
    <lineage>
        <taxon>Bacteria</taxon>
        <taxon>Bacillati</taxon>
        <taxon>Bacillota</taxon>
        <taxon>Bacilli</taxon>
        <taxon>Bacillales</taxon>
        <taxon>Paenibacillaceae</taxon>
        <taxon>Paenibacillus</taxon>
    </lineage>
</organism>
<evidence type="ECO:0000256" key="1">
    <source>
        <dbReference type="SAM" id="Phobius"/>
    </source>
</evidence>
<keyword evidence="1" id="KW-0812">Transmembrane</keyword>
<sequence>MPLQKSAGWALAAATAACALLLGLRMLVLDHGTYRWLIWPNLALAWIPLAASWLACRTLAGGRKPGAATFAWAAVWLAFYPNASYIATDLIHLEWASGKSTLYYDLSLNMLAAMLGWTLGAISLWGLQLEVERRLGKGTGAVFAGTAIALGAIGVYLGRVLRWNSWDLVSRPHRIVRDAWTAVRDPEALAFIGSFALFTGAMYVVFYTLANSRAKGKS</sequence>
<feature type="transmembrane region" description="Helical" evidence="1">
    <location>
        <begin position="34"/>
        <end position="55"/>
    </location>
</feature>
<accession>A0ABW2V4U5</accession>
<feature type="transmembrane region" description="Helical" evidence="1">
    <location>
        <begin position="67"/>
        <end position="86"/>
    </location>
</feature>
<comment type="caution">
    <text evidence="2">The sequence shown here is derived from an EMBL/GenBank/DDBJ whole genome shotgun (WGS) entry which is preliminary data.</text>
</comment>
<dbReference type="InterPro" id="IPR009793">
    <property type="entry name" value="DUF1361"/>
</dbReference>
<protein>
    <submittedName>
        <fullName evidence="2">DUF1361 domain-containing protein</fullName>
    </submittedName>
</protein>
<feature type="transmembrane region" description="Helical" evidence="1">
    <location>
        <begin position="139"/>
        <end position="158"/>
    </location>
</feature>